<keyword evidence="2" id="KW-1185">Reference proteome</keyword>
<dbReference type="EMBL" id="BPQP01000029">
    <property type="protein sequence ID" value="GJD94789.1"/>
    <property type="molecule type" value="Genomic_DNA"/>
</dbReference>
<evidence type="ECO:0008006" key="3">
    <source>
        <dbReference type="Google" id="ProtNLM"/>
    </source>
</evidence>
<dbReference type="Proteomes" id="UP001055125">
    <property type="component" value="Unassembled WGS sequence"/>
</dbReference>
<evidence type="ECO:0000313" key="2">
    <source>
        <dbReference type="Proteomes" id="UP001055125"/>
    </source>
</evidence>
<sequence length="37" mass="4114">MPRKTFNATFFPDVFVTIALENVVILDIEQSSTRVGG</sequence>
<organism evidence="1 2">
    <name type="scientific">Methylobacterium iners</name>
    <dbReference type="NCBI Taxonomy" id="418707"/>
    <lineage>
        <taxon>Bacteria</taxon>
        <taxon>Pseudomonadati</taxon>
        <taxon>Pseudomonadota</taxon>
        <taxon>Alphaproteobacteria</taxon>
        <taxon>Hyphomicrobiales</taxon>
        <taxon>Methylobacteriaceae</taxon>
        <taxon>Methylobacterium</taxon>
    </lineage>
</organism>
<name>A0ABQ4RX26_9HYPH</name>
<comment type="caution">
    <text evidence="1">The sequence shown here is derived from an EMBL/GenBank/DDBJ whole genome shotgun (WGS) entry which is preliminary data.</text>
</comment>
<accession>A0ABQ4RX26</accession>
<gene>
    <name evidence="1" type="ORF">OCOJLMKI_1993</name>
</gene>
<evidence type="ECO:0000313" key="1">
    <source>
        <dbReference type="EMBL" id="GJD94789.1"/>
    </source>
</evidence>
<reference evidence="1" key="2">
    <citation type="submission" date="2021-08" db="EMBL/GenBank/DDBJ databases">
        <authorList>
            <person name="Tani A."/>
            <person name="Ola A."/>
            <person name="Ogura Y."/>
            <person name="Katsura K."/>
            <person name="Hayashi T."/>
        </authorList>
    </citation>
    <scope>NUCLEOTIDE SEQUENCE</scope>
    <source>
        <strain evidence="1">DSM 19015</strain>
    </source>
</reference>
<reference evidence="1" key="1">
    <citation type="journal article" date="2021" name="Front. Microbiol.">
        <title>Comprehensive Comparative Genomics and Phenotyping of Methylobacterium Species.</title>
        <authorList>
            <person name="Alessa O."/>
            <person name="Ogura Y."/>
            <person name="Fujitani Y."/>
            <person name="Takami H."/>
            <person name="Hayashi T."/>
            <person name="Sahin N."/>
            <person name="Tani A."/>
        </authorList>
    </citation>
    <scope>NUCLEOTIDE SEQUENCE</scope>
    <source>
        <strain evidence="1">DSM 19015</strain>
    </source>
</reference>
<protein>
    <recommendedName>
        <fullName evidence="3">Transposase</fullName>
    </recommendedName>
</protein>
<proteinExistence type="predicted"/>